<keyword evidence="8" id="KW-1185">Reference proteome</keyword>
<dbReference type="Gene3D" id="3.40.50.1010">
    <property type="entry name" value="5'-nuclease"/>
    <property type="match status" value="1"/>
</dbReference>
<gene>
    <name evidence="7" type="ORF">SAMN04488558_103179</name>
</gene>
<dbReference type="InterPro" id="IPR029060">
    <property type="entry name" value="PIN-like_dom_sf"/>
</dbReference>
<feature type="transmembrane region" description="Helical" evidence="5">
    <location>
        <begin position="108"/>
        <end position="126"/>
    </location>
</feature>
<protein>
    <submittedName>
        <fullName evidence="7">Uncharacterized conserved protein YacL, contains PIN and TRAM domains</fullName>
    </submittedName>
</protein>
<dbReference type="EMBL" id="FOEN01000003">
    <property type="protein sequence ID" value="SEP95073.1"/>
    <property type="molecule type" value="Genomic_DNA"/>
</dbReference>
<dbReference type="InterPro" id="IPR052041">
    <property type="entry name" value="Nucleic_acid_metab_PIN/TRAM"/>
</dbReference>
<dbReference type="PROSITE" id="PS50926">
    <property type="entry name" value="TRAM"/>
    <property type="match status" value="1"/>
</dbReference>
<dbReference type="Proteomes" id="UP000198833">
    <property type="component" value="Unassembled WGS sequence"/>
</dbReference>
<evidence type="ECO:0000256" key="4">
    <source>
        <dbReference type="ARBA" id="ARBA00022842"/>
    </source>
</evidence>
<accession>A0A1H9C2L5</accession>
<evidence type="ECO:0000256" key="3">
    <source>
        <dbReference type="ARBA" id="ARBA00022801"/>
    </source>
</evidence>
<evidence type="ECO:0000259" key="6">
    <source>
        <dbReference type="PROSITE" id="PS50926"/>
    </source>
</evidence>
<name>A0A1H9C2L5_9LACT</name>
<keyword evidence="5" id="KW-1133">Transmembrane helix</keyword>
<dbReference type="GO" id="GO:0004518">
    <property type="term" value="F:nuclease activity"/>
    <property type="evidence" value="ECO:0007669"/>
    <property type="project" value="UniProtKB-KW"/>
</dbReference>
<evidence type="ECO:0000256" key="1">
    <source>
        <dbReference type="ARBA" id="ARBA00001946"/>
    </source>
</evidence>
<dbReference type="InterPro" id="IPR002792">
    <property type="entry name" value="TRAM_dom"/>
</dbReference>
<dbReference type="RefSeq" id="WP_092571008.1">
    <property type="nucleotide sequence ID" value="NZ_FOEN01000003.1"/>
</dbReference>
<reference evidence="7 8" key="1">
    <citation type="submission" date="2016-10" db="EMBL/GenBank/DDBJ databases">
        <authorList>
            <person name="de Groot N.N."/>
        </authorList>
    </citation>
    <scope>NUCLEOTIDE SEQUENCE [LARGE SCALE GENOMIC DNA]</scope>
    <source>
        <strain evidence="7 8">DSM 15695</strain>
    </source>
</reference>
<evidence type="ECO:0000256" key="2">
    <source>
        <dbReference type="ARBA" id="ARBA00022722"/>
    </source>
</evidence>
<dbReference type="SMART" id="SM00670">
    <property type="entry name" value="PINc"/>
    <property type="match status" value="1"/>
</dbReference>
<dbReference type="SUPFAM" id="SSF88723">
    <property type="entry name" value="PIN domain-like"/>
    <property type="match status" value="1"/>
</dbReference>
<evidence type="ECO:0000313" key="7">
    <source>
        <dbReference type="EMBL" id="SEP95073.1"/>
    </source>
</evidence>
<keyword evidence="3" id="KW-0378">Hydrolase</keyword>
<dbReference type="CDD" id="cd09877">
    <property type="entry name" value="PIN_YacL-like"/>
    <property type="match status" value="1"/>
</dbReference>
<keyword evidence="5" id="KW-0472">Membrane</keyword>
<organism evidence="7 8">
    <name type="scientific">Ignavigranum ruoffiae</name>
    <dbReference type="NCBI Taxonomy" id="89093"/>
    <lineage>
        <taxon>Bacteria</taxon>
        <taxon>Bacillati</taxon>
        <taxon>Bacillota</taxon>
        <taxon>Bacilli</taxon>
        <taxon>Lactobacillales</taxon>
        <taxon>Aerococcaceae</taxon>
        <taxon>Ignavigranum</taxon>
    </lineage>
</organism>
<keyword evidence="4" id="KW-0460">Magnesium</keyword>
<feature type="domain" description="TRAM" evidence="6">
    <location>
        <begin position="299"/>
        <end position="360"/>
    </location>
</feature>
<dbReference type="GO" id="GO:0016787">
    <property type="term" value="F:hydrolase activity"/>
    <property type="evidence" value="ECO:0007669"/>
    <property type="project" value="UniProtKB-KW"/>
</dbReference>
<feature type="transmembrane region" description="Helical" evidence="5">
    <location>
        <begin position="40"/>
        <end position="58"/>
    </location>
</feature>
<feature type="transmembrane region" description="Helical" evidence="5">
    <location>
        <begin position="79"/>
        <end position="102"/>
    </location>
</feature>
<dbReference type="Pfam" id="PF01850">
    <property type="entry name" value="PIN"/>
    <property type="match status" value="1"/>
</dbReference>
<dbReference type="AlphaFoldDB" id="A0A1H9C2L5"/>
<dbReference type="InterPro" id="IPR002716">
    <property type="entry name" value="PIN_dom"/>
</dbReference>
<evidence type="ECO:0000256" key="5">
    <source>
        <dbReference type="SAM" id="Phobius"/>
    </source>
</evidence>
<proteinExistence type="predicted"/>
<keyword evidence="2" id="KW-0540">Nuclease</keyword>
<dbReference type="PANTHER" id="PTHR11603:SF147">
    <property type="entry name" value="MEMBRANE PROTEIN"/>
    <property type="match status" value="1"/>
</dbReference>
<evidence type="ECO:0000313" key="8">
    <source>
        <dbReference type="Proteomes" id="UP000198833"/>
    </source>
</evidence>
<comment type="cofactor">
    <cofactor evidence="1">
        <name>Mg(2+)</name>
        <dbReference type="ChEBI" id="CHEBI:18420"/>
    </cofactor>
</comment>
<dbReference type="PANTHER" id="PTHR11603">
    <property type="entry name" value="AAA FAMILY ATPASE"/>
    <property type="match status" value="1"/>
</dbReference>
<dbReference type="STRING" id="89093.SAMN04488558_103179"/>
<keyword evidence="5" id="KW-0812">Transmembrane</keyword>
<dbReference type="OrthoDB" id="9780734at2"/>
<sequence length="364" mass="40354">MLKKVVLFISAIVGISFGLTIGQALWQAINIKNVILTNPLFNALIFGIIFMILGGLLLPFIDKVTRRIIDWTHRQTTSLLIVEAIGTLLGLIIGYLIALPFVSLNIPFISSTLPIVLSIILAYIGYNIAATQHEEIVTSVSHFFAKDRPFSFSEKDKQAKLTESKSGEVLYKLLDTSVIIDGRIVDIVKTNFIEGTLIIPNFVLHELQLIADSSDGLKRAKGRRGLDILNELQKDDSIPIEYYEGDFDDIKEVDSKLVRLAKLLGAAIITNDYNLNKVSEFQQVKVFNINELANALKPVFIPGEEMMVQVIKEGTERKQGVAYLEDGTMIVVEDGQLYMGETIPVVVTSALQTAAGRMIFAKPK</sequence>